<evidence type="ECO:0000313" key="1">
    <source>
        <dbReference type="EMBL" id="TDR73081.1"/>
    </source>
</evidence>
<comment type="caution">
    <text evidence="1">The sequence shown here is derived from an EMBL/GenBank/DDBJ whole genome shotgun (WGS) entry which is preliminary data.</text>
</comment>
<gene>
    <name evidence="1" type="ORF">DFP86_115113</name>
</gene>
<proteinExistence type="predicted"/>
<dbReference type="Proteomes" id="UP000295611">
    <property type="component" value="Unassembled WGS sequence"/>
</dbReference>
<organism evidence="1 2">
    <name type="scientific">Paludibacterium purpuratum</name>
    <dbReference type="NCBI Taxonomy" id="1144873"/>
    <lineage>
        <taxon>Bacteria</taxon>
        <taxon>Pseudomonadati</taxon>
        <taxon>Pseudomonadota</taxon>
        <taxon>Betaproteobacteria</taxon>
        <taxon>Neisseriales</taxon>
        <taxon>Chromobacteriaceae</taxon>
        <taxon>Paludibacterium</taxon>
    </lineage>
</organism>
<sequence length="88" mass="9674">MKTERITVLGSPEFKAFLAQEALKEGISVSELVRRRCQNAPSDDEVLLADMAAELSAAVDTARRSLEEGLRAVRQALDETDQQQEKAA</sequence>
<evidence type="ECO:0000313" key="2">
    <source>
        <dbReference type="Proteomes" id="UP000295611"/>
    </source>
</evidence>
<protein>
    <submittedName>
        <fullName evidence="1">Uncharacterized protein</fullName>
    </submittedName>
</protein>
<keyword evidence="2" id="KW-1185">Reference proteome</keyword>
<dbReference type="AlphaFoldDB" id="A0A4R7AYQ2"/>
<accession>A0A4R7AYQ2</accession>
<dbReference type="RefSeq" id="WP_133683372.1">
    <property type="nucleotide sequence ID" value="NZ_SNZP01000015.1"/>
</dbReference>
<reference evidence="1 2" key="1">
    <citation type="submission" date="2019-03" db="EMBL/GenBank/DDBJ databases">
        <title>Genomic Encyclopedia of Type Strains, Phase III (KMG-III): the genomes of soil and plant-associated and newly described type strains.</title>
        <authorList>
            <person name="Whitman W."/>
        </authorList>
    </citation>
    <scope>NUCLEOTIDE SEQUENCE [LARGE SCALE GENOMIC DNA]</scope>
    <source>
        <strain evidence="1 2">CECT 8976</strain>
    </source>
</reference>
<dbReference type="OrthoDB" id="9152966at2"/>
<name>A0A4R7AYQ2_9NEIS</name>
<dbReference type="EMBL" id="SNZP01000015">
    <property type="protein sequence ID" value="TDR73081.1"/>
    <property type="molecule type" value="Genomic_DNA"/>
</dbReference>